<keyword evidence="4" id="KW-1185">Reference proteome</keyword>
<dbReference type="PANTHER" id="PTHR33420">
    <property type="entry name" value="FIMBRIAL SUBUNIT ELFA-RELATED"/>
    <property type="match status" value="1"/>
</dbReference>
<gene>
    <name evidence="3" type="ORF">EC847_101345</name>
</gene>
<name>A0A4R6EX76_SCAGO</name>
<dbReference type="InterPro" id="IPR000259">
    <property type="entry name" value="Adhesion_dom_fimbrial"/>
</dbReference>
<protein>
    <submittedName>
        <fullName evidence="3">Minor fimbrial subunit</fullName>
    </submittedName>
</protein>
<dbReference type="InterPro" id="IPR036937">
    <property type="entry name" value="Adhesion_dom_fimbrial_sf"/>
</dbReference>
<accession>A0A4R6EX76</accession>
<evidence type="ECO:0000256" key="1">
    <source>
        <dbReference type="SAM" id="SignalP"/>
    </source>
</evidence>
<dbReference type="RefSeq" id="WP_133459979.1">
    <property type="nucleotide sequence ID" value="NZ_SNVX01000001.1"/>
</dbReference>
<dbReference type="PANTHER" id="PTHR33420:SF27">
    <property type="entry name" value="PROTEIN FIMG"/>
    <property type="match status" value="1"/>
</dbReference>
<sequence length="171" mass="17291">MSALIQYSVVALFMMAASCSLAKADPVTINITGNVVSSPCVVNNNSSELNVDLETIQASTLAAAGAGSTPKGFNLALTACPVGTNNVTVTFTGTAAANPQTDMYVNTGVATPLAVELSSGATILGNNSTLTQPVQADRTVTYALSARAVTPTGNVMPGSIVALVQANFTYN</sequence>
<feature type="chain" id="PRO_5020593901" evidence="1">
    <location>
        <begin position="23"/>
        <end position="171"/>
    </location>
</feature>
<reference evidence="3 4" key="1">
    <citation type="submission" date="2019-03" db="EMBL/GenBank/DDBJ databases">
        <title>Genomic analyses of the natural microbiome of Caenorhabditis elegans.</title>
        <authorList>
            <person name="Samuel B."/>
        </authorList>
    </citation>
    <scope>NUCLEOTIDE SEQUENCE [LARGE SCALE GENOMIC DNA]</scope>
    <source>
        <strain evidence="3 4">BIGb0156</strain>
    </source>
</reference>
<evidence type="ECO:0000313" key="4">
    <source>
        <dbReference type="Proteomes" id="UP000295530"/>
    </source>
</evidence>
<evidence type="ECO:0000259" key="2">
    <source>
        <dbReference type="Pfam" id="PF00419"/>
    </source>
</evidence>
<dbReference type="Gene3D" id="2.60.40.1090">
    <property type="entry name" value="Fimbrial-type adhesion domain"/>
    <property type="match status" value="1"/>
</dbReference>
<comment type="caution">
    <text evidence="3">The sequence shown here is derived from an EMBL/GenBank/DDBJ whole genome shotgun (WGS) entry which is preliminary data.</text>
</comment>
<proteinExistence type="predicted"/>
<dbReference type="Proteomes" id="UP000295530">
    <property type="component" value="Unassembled WGS sequence"/>
</dbReference>
<dbReference type="InterPro" id="IPR008966">
    <property type="entry name" value="Adhesion_dom_sf"/>
</dbReference>
<feature type="signal peptide" evidence="1">
    <location>
        <begin position="1"/>
        <end position="22"/>
    </location>
</feature>
<dbReference type="EMBL" id="SNVX01000001">
    <property type="protein sequence ID" value="TDN64418.1"/>
    <property type="molecule type" value="Genomic_DNA"/>
</dbReference>
<dbReference type="GO" id="GO:0043709">
    <property type="term" value="P:cell adhesion involved in single-species biofilm formation"/>
    <property type="evidence" value="ECO:0007669"/>
    <property type="project" value="TreeGrafter"/>
</dbReference>
<organism evidence="3 4">
    <name type="scientific">Scandinavium goeteborgense</name>
    <dbReference type="NCBI Taxonomy" id="1851514"/>
    <lineage>
        <taxon>Bacteria</taxon>
        <taxon>Pseudomonadati</taxon>
        <taxon>Pseudomonadota</taxon>
        <taxon>Gammaproteobacteria</taxon>
        <taxon>Enterobacterales</taxon>
        <taxon>Enterobacteriaceae</taxon>
        <taxon>Scandinavium</taxon>
    </lineage>
</organism>
<dbReference type="SUPFAM" id="SSF49401">
    <property type="entry name" value="Bacterial adhesins"/>
    <property type="match status" value="1"/>
</dbReference>
<evidence type="ECO:0000313" key="3">
    <source>
        <dbReference type="EMBL" id="TDN64418.1"/>
    </source>
</evidence>
<dbReference type="OrthoDB" id="6495165at2"/>
<dbReference type="InterPro" id="IPR050263">
    <property type="entry name" value="Bact_Fimbrial_Adh_Pro"/>
</dbReference>
<dbReference type="Pfam" id="PF00419">
    <property type="entry name" value="Fimbrial"/>
    <property type="match status" value="1"/>
</dbReference>
<feature type="domain" description="Fimbrial-type adhesion" evidence="2">
    <location>
        <begin position="29"/>
        <end position="170"/>
    </location>
</feature>
<dbReference type="AlphaFoldDB" id="A0A4R6EX76"/>
<dbReference type="GO" id="GO:0009289">
    <property type="term" value="C:pilus"/>
    <property type="evidence" value="ECO:0007669"/>
    <property type="project" value="InterPro"/>
</dbReference>
<keyword evidence="1" id="KW-0732">Signal</keyword>